<gene>
    <name evidence="1" type="ORF">NCTC12278_01100</name>
</gene>
<name>A0A2X3VGD4_9STRE</name>
<dbReference type="KEGG" id="sfer:NCTC12278_01100"/>
<accession>A0A2X3VGD4</accession>
<dbReference type="Proteomes" id="UP000249495">
    <property type="component" value="Chromosome 1"/>
</dbReference>
<proteinExistence type="predicted"/>
<dbReference type="EMBL" id="LS483343">
    <property type="protein sequence ID" value="SQF40530.1"/>
    <property type="molecule type" value="Genomic_DNA"/>
</dbReference>
<protein>
    <submittedName>
        <fullName evidence="1">Lipoprotein</fullName>
    </submittedName>
</protein>
<evidence type="ECO:0000313" key="1">
    <source>
        <dbReference type="EMBL" id="SQF40530.1"/>
    </source>
</evidence>
<keyword evidence="1" id="KW-0449">Lipoprotein</keyword>
<dbReference type="STRING" id="1123303.GCA_000372425_00625"/>
<dbReference type="AlphaFoldDB" id="A0A2X3VGD4"/>
<dbReference type="OrthoDB" id="2233558at2"/>
<reference evidence="1 2" key="1">
    <citation type="submission" date="2018-06" db="EMBL/GenBank/DDBJ databases">
        <authorList>
            <consortium name="Pathogen Informatics"/>
            <person name="Doyle S."/>
        </authorList>
    </citation>
    <scope>NUCLEOTIDE SEQUENCE [LARGE SCALE GENOMIC DNA]</scope>
    <source>
        <strain evidence="1 2">NCTC12278</strain>
    </source>
</reference>
<dbReference type="RefSeq" id="WP_018029954.1">
    <property type="nucleotide sequence ID" value="NZ_LS483343.1"/>
</dbReference>
<organism evidence="1 2">
    <name type="scientific">Streptococcus ferus</name>
    <dbReference type="NCBI Taxonomy" id="1345"/>
    <lineage>
        <taxon>Bacteria</taxon>
        <taxon>Bacillati</taxon>
        <taxon>Bacillota</taxon>
        <taxon>Bacilli</taxon>
        <taxon>Lactobacillales</taxon>
        <taxon>Streptococcaceae</taxon>
        <taxon>Streptococcus</taxon>
    </lineage>
</organism>
<keyword evidence="2" id="KW-1185">Reference proteome</keyword>
<sequence length="205" mass="23772">MTLLSGCDKRNNREWLENKFGTELSRVYPTQNVEDLFKEFPDGFKIDQSYRTGGPHGLLTQMVLVGDGETHSILGTLNQIDLSTKDEKETASVVVEYQNGELVFSDEEKAKEIWPFNGFLFQHLTVDKSHLNNLEMTDKNYNFQNGAFSISYHSQNENINHYLDKKKNKFFTLRLAGSNYKKDNYYYVLSIEYDEATEFSEIISD</sequence>
<evidence type="ECO:0000313" key="2">
    <source>
        <dbReference type="Proteomes" id="UP000249495"/>
    </source>
</evidence>